<dbReference type="PANTHER" id="PTHR21367:SF1">
    <property type="entry name" value="ARGINYL-TRNA--PROTEIN TRANSFERASE 1"/>
    <property type="match status" value="1"/>
</dbReference>
<evidence type="ECO:0000256" key="4">
    <source>
        <dbReference type="ARBA" id="ARBA00023315"/>
    </source>
</evidence>
<accession>A0A1Y1ME35</accession>
<sequence>MSALNGEKISIVHWFSDLETHQCGYCKNQTGSVSYGMWAERLNVEDYQNLIDRGWRRSGMYCYKPMMHLTCCPQYTIKCSVQDFKLSKSQKKVIKRFNKFVTNGTGQKDIGDASNVADDSTPHEPIMVREKPNVVFDYSKFVNSDIKMESIGDHSNPSCSSTVRIETSCARDDVEKTVVEKHSVGPDLCKAPCKKAKILRIERKQQKLRAKGITLEKAPPVNEAKTLEEFLNEIPATSKYKFKTKLVASADIENELDTIKMIEFQLYRKYQMAIHNDPPEKCTVASFTRFLISSPLERVRVRGNSSAVTFGSFHQQYWLDDELIAVAVLDILPRCVSSVYFFYDPDYRFLTLGTYGSLREVQFVQSLSKSVPALKFYYMGFYIHSCPKMRYKGKLNSSFLLCPETYQWFPIEKCTPKLEKEKYSRLNDDVDALDENLCTSRDIDSIKVWVSYSFTHFGNYKRKYGEEEVFENIGRLVGRKNASSLLFVSTKG</sequence>
<evidence type="ECO:0000256" key="2">
    <source>
        <dbReference type="ARBA" id="ARBA00022679"/>
    </source>
</evidence>
<dbReference type="PANTHER" id="PTHR21367">
    <property type="entry name" value="ARGININE-TRNA-PROTEIN TRANSFERASE 1"/>
    <property type="match status" value="1"/>
</dbReference>
<keyword evidence="2 5" id="KW-0808">Transferase</keyword>
<dbReference type="InterPro" id="IPR007471">
    <property type="entry name" value="N-end_Aminoacyl_Trfase_N"/>
</dbReference>
<dbReference type="SUPFAM" id="SSF55729">
    <property type="entry name" value="Acyl-CoA N-acyltransferases (Nat)"/>
    <property type="match status" value="1"/>
</dbReference>
<name>A0A1Y1ME35_PHOPY</name>
<evidence type="ECO:0000259" key="7">
    <source>
        <dbReference type="Pfam" id="PF04377"/>
    </source>
</evidence>
<dbReference type="GO" id="GO:0005737">
    <property type="term" value="C:cytoplasm"/>
    <property type="evidence" value="ECO:0007669"/>
    <property type="project" value="TreeGrafter"/>
</dbReference>
<dbReference type="Pfam" id="PF04376">
    <property type="entry name" value="ATE_N"/>
    <property type="match status" value="1"/>
</dbReference>
<dbReference type="InterPro" id="IPR017137">
    <property type="entry name" value="Arg-tRNA-P_Trfase_1_euk"/>
</dbReference>
<comment type="function">
    <text evidence="5">Involved in the post-translational conjugation of arginine to the N-terminal aspartate or glutamate of a protein. This arginylation is required for degradation of the protein via the ubiquitin pathway.</text>
</comment>
<reference evidence="8" key="1">
    <citation type="journal article" date="2016" name="Sci. Rep.">
        <title>Molecular characterization of firefly nuptial gifts: a multi-omics approach sheds light on postcopulatory sexual selection.</title>
        <authorList>
            <person name="Al-Wathiqui N."/>
            <person name="Fallon T.R."/>
            <person name="South A."/>
            <person name="Weng J.K."/>
            <person name="Lewis S.M."/>
        </authorList>
    </citation>
    <scope>NUCLEOTIDE SEQUENCE</scope>
</reference>
<dbReference type="InterPro" id="IPR016181">
    <property type="entry name" value="Acyl_CoA_acyltransferase"/>
</dbReference>
<evidence type="ECO:0000256" key="3">
    <source>
        <dbReference type="ARBA" id="ARBA00022786"/>
    </source>
</evidence>
<protein>
    <recommendedName>
        <fullName evidence="5">Arginyl-tRNA--protein transferase 1</fullName>
        <shortName evidence="5">Arginyltransferase 1</shortName>
        <shortName evidence="5">R-transferase 1</shortName>
        <ecNumber evidence="5">2.3.2.8</ecNumber>
    </recommendedName>
    <alternativeName>
        <fullName evidence="5">Arginine-tRNA--protein transferase 1</fullName>
    </alternativeName>
</protein>
<organism evidence="8">
    <name type="scientific">Photinus pyralis</name>
    <name type="common">Common eastern firefly</name>
    <name type="synonym">Lampyris pyralis</name>
    <dbReference type="NCBI Taxonomy" id="7054"/>
    <lineage>
        <taxon>Eukaryota</taxon>
        <taxon>Metazoa</taxon>
        <taxon>Ecdysozoa</taxon>
        <taxon>Arthropoda</taxon>
        <taxon>Hexapoda</taxon>
        <taxon>Insecta</taxon>
        <taxon>Pterygota</taxon>
        <taxon>Neoptera</taxon>
        <taxon>Endopterygota</taxon>
        <taxon>Coleoptera</taxon>
        <taxon>Polyphaga</taxon>
        <taxon>Elateriformia</taxon>
        <taxon>Elateroidea</taxon>
        <taxon>Lampyridae</taxon>
        <taxon>Lampyrinae</taxon>
        <taxon>Photinus</taxon>
    </lineage>
</organism>
<dbReference type="InterPro" id="IPR030700">
    <property type="entry name" value="N-end_Aminoacyl_Trfase"/>
</dbReference>
<dbReference type="AlphaFoldDB" id="A0A1Y1ME35"/>
<evidence type="ECO:0000256" key="1">
    <source>
        <dbReference type="ARBA" id="ARBA00009991"/>
    </source>
</evidence>
<comment type="catalytic activity">
    <reaction evidence="5">
        <text>an N-terminal L-alpha-aminoacyl-[protein] + L-arginyl-tRNA(Arg) = an N-terminal L-arginyl-L-aminoacyl-[protein] + tRNA(Arg) + H(+)</text>
        <dbReference type="Rhea" id="RHEA:10208"/>
        <dbReference type="Rhea" id="RHEA-COMP:9658"/>
        <dbReference type="Rhea" id="RHEA-COMP:9673"/>
        <dbReference type="Rhea" id="RHEA-COMP:10636"/>
        <dbReference type="Rhea" id="RHEA-COMP:10638"/>
        <dbReference type="ChEBI" id="CHEBI:15378"/>
        <dbReference type="ChEBI" id="CHEBI:78442"/>
        <dbReference type="ChEBI" id="CHEBI:78513"/>
        <dbReference type="ChEBI" id="CHEBI:78597"/>
        <dbReference type="ChEBI" id="CHEBI:83562"/>
        <dbReference type="EC" id="2.3.2.8"/>
    </reaction>
</comment>
<evidence type="ECO:0000313" key="8">
    <source>
        <dbReference type="EMBL" id="JAV82850.1"/>
    </source>
</evidence>
<proteinExistence type="inferred from homology"/>
<feature type="domain" description="N-end aminoacyl transferase N-terminal" evidence="6">
    <location>
        <begin position="21"/>
        <end position="92"/>
    </location>
</feature>
<evidence type="ECO:0000259" key="6">
    <source>
        <dbReference type="Pfam" id="PF04376"/>
    </source>
</evidence>
<dbReference type="Pfam" id="PF04377">
    <property type="entry name" value="ATE_C"/>
    <property type="match status" value="1"/>
</dbReference>
<keyword evidence="3 5" id="KW-0833">Ubl conjugation pathway</keyword>
<dbReference type="EC" id="2.3.2.8" evidence="5"/>
<feature type="domain" description="N-end rule aminoacyl transferase C-terminal" evidence="7">
    <location>
        <begin position="263"/>
        <end position="402"/>
    </location>
</feature>
<comment type="similarity">
    <text evidence="1 5">Belongs to the R-transferase family.</text>
</comment>
<dbReference type="GO" id="GO:0004057">
    <property type="term" value="F:arginyl-tRNA--protein transferase activity"/>
    <property type="evidence" value="ECO:0007669"/>
    <property type="project" value="UniProtKB-EC"/>
</dbReference>
<evidence type="ECO:0000256" key="5">
    <source>
        <dbReference type="PIRNR" id="PIRNR037207"/>
    </source>
</evidence>
<dbReference type="EMBL" id="GEZM01036258">
    <property type="protein sequence ID" value="JAV82850.1"/>
    <property type="molecule type" value="Transcribed_RNA"/>
</dbReference>
<keyword evidence="4 5" id="KW-0012">Acyltransferase</keyword>
<dbReference type="PIRSF" id="PIRSF037207">
    <property type="entry name" value="ATE1_euk"/>
    <property type="match status" value="1"/>
</dbReference>
<dbReference type="InterPro" id="IPR007472">
    <property type="entry name" value="N-end_Aminoacyl_Trfase_C"/>
</dbReference>